<keyword evidence="1" id="KW-0614">Plasmid</keyword>
<dbReference type="AlphaFoldDB" id="A0A097PT97"/>
<sequence>MYLLFKKDTFYIKTHNEGILFKNNFTNLEVKTHKSYYVFENLIEYLNGSYTENQIIENIKNKKVALFCKNIINVLKEKNFIYASENRLDNLSELEIKILYLNSKNIQLSKDAFLNNNKIDIKTYNLMENEFANTMLKEYYFSPSETANIKISLGKFESDIGYYIIPDGEYLIVGKSKKQHTHTVSLSTYEIPLHAWLICLNILLSELFLYCTSIYSEDKFDENYYKFNVQTFEGDFFKKENK</sequence>
<proteinExistence type="predicted"/>
<geneLocation type="plasmid" evidence="1">
    <name>pBac115</name>
</geneLocation>
<gene>
    <name evidence="1" type="primary">tclI</name>
</gene>
<accession>A0A097PT97</accession>
<dbReference type="EMBL" id="KM613043">
    <property type="protein sequence ID" value="AIU53944.1"/>
    <property type="molecule type" value="Genomic_DNA"/>
</dbReference>
<name>A0A097PT97_9STAP</name>
<protein>
    <submittedName>
        <fullName evidence="1">TcI</fullName>
    </submittedName>
</protein>
<evidence type="ECO:0000313" key="1">
    <source>
        <dbReference type="EMBL" id="AIU53944.1"/>
    </source>
</evidence>
<dbReference type="RefSeq" id="WP_172686358.1">
    <property type="nucleotide sequence ID" value="NZ_KM613043.1"/>
</dbReference>
<organism evidence="1">
    <name type="scientific">Macrococcoides caseolyticum</name>
    <dbReference type="NCBI Taxonomy" id="69966"/>
    <lineage>
        <taxon>Bacteria</taxon>
        <taxon>Bacillati</taxon>
        <taxon>Bacillota</taxon>
        <taxon>Bacilli</taxon>
        <taxon>Bacillales</taxon>
        <taxon>Staphylococcaceae</taxon>
        <taxon>Macrococcoides</taxon>
    </lineage>
</organism>
<reference evidence="1" key="1">
    <citation type="journal article" date="2014" name="J. Bacteriol.">
        <title>Characterization of a novel plasmid-borne thiopeptide gene cluster in Staphylococcus epidermidis strain 115.</title>
        <authorList>
            <person name="Bennallack P.R."/>
            <person name="Burt S.R."/>
            <person name="Heder M.J."/>
            <person name="Robison R.A."/>
            <person name="Griffitts J.S."/>
        </authorList>
    </citation>
    <scope>NUCLEOTIDE SEQUENCE</scope>
    <source>
        <strain evidence="1">115</strain>
        <plasmid evidence="1">pBac115</plasmid>
    </source>
</reference>